<protein>
    <submittedName>
        <fullName evidence="2">Uncharacterized protein</fullName>
    </submittedName>
</protein>
<proteinExistence type="predicted"/>
<evidence type="ECO:0000256" key="1">
    <source>
        <dbReference type="SAM" id="Phobius"/>
    </source>
</evidence>
<feature type="transmembrane region" description="Helical" evidence="1">
    <location>
        <begin position="29"/>
        <end position="49"/>
    </location>
</feature>
<accession>A0A366LKJ6</accession>
<keyword evidence="1" id="KW-1133">Transmembrane helix</keyword>
<sequence>MFIAMLALIGIAVVWTLLAALQVRDTRITNGIVVAHFVVTVILIAVLGVRDPEALGMWLIVFGWGGLVSAIRLAVVVVRALRE</sequence>
<keyword evidence="1" id="KW-0472">Membrane</keyword>
<feature type="transmembrane region" description="Helical" evidence="1">
    <location>
        <begin position="56"/>
        <end position="81"/>
    </location>
</feature>
<name>A0A366LKJ6_9ACTN</name>
<dbReference type="Proteomes" id="UP000253303">
    <property type="component" value="Unassembled WGS sequence"/>
</dbReference>
<keyword evidence="3" id="KW-1185">Reference proteome</keyword>
<dbReference type="RefSeq" id="WP_113986234.1">
    <property type="nucleotide sequence ID" value="NZ_QMEY01000034.1"/>
</dbReference>
<gene>
    <name evidence="2" type="ORF">DP939_40980</name>
</gene>
<dbReference type="AlphaFoldDB" id="A0A366LKJ6"/>
<keyword evidence="1" id="KW-0812">Transmembrane</keyword>
<comment type="caution">
    <text evidence="2">The sequence shown here is derived from an EMBL/GenBank/DDBJ whole genome shotgun (WGS) entry which is preliminary data.</text>
</comment>
<dbReference type="EMBL" id="QMEY01000034">
    <property type="protein sequence ID" value="RBQ14337.1"/>
    <property type="molecule type" value="Genomic_DNA"/>
</dbReference>
<evidence type="ECO:0000313" key="2">
    <source>
        <dbReference type="EMBL" id="RBQ14337.1"/>
    </source>
</evidence>
<organism evidence="2 3">
    <name type="scientific">Spongiactinospora rosea</name>
    <dbReference type="NCBI Taxonomy" id="2248750"/>
    <lineage>
        <taxon>Bacteria</taxon>
        <taxon>Bacillati</taxon>
        <taxon>Actinomycetota</taxon>
        <taxon>Actinomycetes</taxon>
        <taxon>Streptosporangiales</taxon>
        <taxon>Streptosporangiaceae</taxon>
        <taxon>Spongiactinospora</taxon>
    </lineage>
</organism>
<reference evidence="2 3" key="1">
    <citation type="submission" date="2018-06" db="EMBL/GenBank/DDBJ databases">
        <title>Sphaerisporangium craniellae sp. nov., isolated from a marine sponge in the South China Sea.</title>
        <authorList>
            <person name="Li L."/>
        </authorList>
    </citation>
    <scope>NUCLEOTIDE SEQUENCE [LARGE SCALE GENOMIC DNA]</scope>
    <source>
        <strain evidence="2 3">LHW63015</strain>
    </source>
</reference>
<evidence type="ECO:0000313" key="3">
    <source>
        <dbReference type="Proteomes" id="UP000253303"/>
    </source>
</evidence>